<dbReference type="EMBL" id="JAEMHM010000005">
    <property type="protein sequence ID" value="MBJ6724386.1"/>
    <property type="molecule type" value="Genomic_DNA"/>
</dbReference>
<sequence length="146" mass="16209">MQKQMPKRVARTYRNLTPSKFYVLNLRVRTALTDNPRIPYSTWANPTLISSYFAASDKHAALHHQSAERTVSVITERDLLQAQIVDYLDEIASGLEAASVRDPEILLVSGFDLTKERRSHPRTNGPSPEVSVVNEHEGGPTGDPGA</sequence>
<dbReference type="RefSeq" id="WP_199383239.1">
    <property type="nucleotide sequence ID" value="NZ_JAEMHM010000005.1"/>
</dbReference>
<dbReference type="AlphaFoldDB" id="A0A8J7JBA5"/>
<name>A0A8J7JBA5_9BACT</name>
<reference evidence="2" key="1">
    <citation type="submission" date="2020-12" db="EMBL/GenBank/DDBJ databases">
        <title>Geomonas sp. Red875, isolated from river sediment.</title>
        <authorList>
            <person name="Xu Z."/>
            <person name="Zhang Z."/>
            <person name="Masuda Y."/>
            <person name="Itoh H."/>
            <person name="Senoo K."/>
        </authorList>
    </citation>
    <scope>NUCLEOTIDE SEQUENCE</scope>
    <source>
        <strain evidence="2">Red875</strain>
    </source>
</reference>
<organism evidence="2 3">
    <name type="scientific">Geomesophilobacter sediminis</name>
    <dbReference type="NCBI Taxonomy" id="2798584"/>
    <lineage>
        <taxon>Bacteria</taxon>
        <taxon>Pseudomonadati</taxon>
        <taxon>Thermodesulfobacteriota</taxon>
        <taxon>Desulfuromonadia</taxon>
        <taxon>Geobacterales</taxon>
        <taxon>Geobacteraceae</taxon>
        <taxon>Geomesophilobacter</taxon>
    </lineage>
</organism>
<keyword evidence="3" id="KW-1185">Reference proteome</keyword>
<comment type="caution">
    <text evidence="2">The sequence shown here is derived from an EMBL/GenBank/DDBJ whole genome shotgun (WGS) entry which is preliminary data.</text>
</comment>
<evidence type="ECO:0000313" key="3">
    <source>
        <dbReference type="Proteomes" id="UP000636888"/>
    </source>
</evidence>
<dbReference type="Proteomes" id="UP000636888">
    <property type="component" value="Unassembled WGS sequence"/>
</dbReference>
<evidence type="ECO:0000256" key="1">
    <source>
        <dbReference type="SAM" id="MobiDB-lite"/>
    </source>
</evidence>
<feature type="region of interest" description="Disordered" evidence="1">
    <location>
        <begin position="116"/>
        <end position="146"/>
    </location>
</feature>
<protein>
    <submittedName>
        <fullName evidence="2">Uncharacterized protein</fullName>
    </submittedName>
</protein>
<gene>
    <name evidence="2" type="ORF">JFN93_06675</name>
</gene>
<accession>A0A8J7JBA5</accession>
<proteinExistence type="predicted"/>
<evidence type="ECO:0000313" key="2">
    <source>
        <dbReference type="EMBL" id="MBJ6724386.1"/>
    </source>
</evidence>